<dbReference type="KEGG" id="bmeg:BG04_4238"/>
<dbReference type="HOGENOM" id="CLU_1811935_0_0_9"/>
<sequence length="142" mass="16012">MLKIRFALSSLLLAFSLVIGAPFASAHSTLSSSVQKIEVTSIKMKTLKTFIDEQDMNAFTNSIKKAQHMKLLLDEESAGSIDCKMTITYGDGSSRHYFIWIMDDGRDVLIAQQKHPEDLHLKGYELNQKNSLHLTKLLKNIL</sequence>
<accession>A0A0B6AJV7</accession>
<name>A0A0B6AJV7_PRIM2</name>
<gene>
    <name evidence="1" type="ORF">BG04_4238</name>
</gene>
<dbReference type="Proteomes" id="UP000031829">
    <property type="component" value="Chromosome"/>
</dbReference>
<reference evidence="1 2" key="1">
    <citation type="journal article" date="2015" name="Genome Announc.">
        <title>Complete genome sequences for 35 biothreat assay-relevant bacillus species.</title>
        <authorList>
            <person name="Johnson S.L."/>
            <person name="Daligault H.E."/>
            <person name="Davenport K.W."/>
            <person name="Jaissle J."/>
            <person name="Frey K.G."/>
            <person name="Ladner J.T."/>
            <person name="Broomall S.M."/>
            <person name="Bishop-Lilly K.A."/>
            <person name="Bruce D.C."/>
            <person name="Gibbons H.S."/>
            <person name="Coyne S.R."/>
            <person name="Lo C.C."/>
            <person name="Meincke L."/>
            <person name="Munk A.C."/>
            <person name="Koroleva G.I."/>
            <person name="Rosenzweig C.N."/>
            <person name="Palacios G.F."/>
            <person name="Redden C.L."/>
            <person name="Minogue T.D."/>
            <person name="Chain P.S."/>
        </authorList>
    </citation>
    <scope>NUCLEOTIDE SEQUENCE [LARGE SCALE GENOMIC DNA]</scope>
    <source>
        <strain evidence="2">ATCC 14581 / DSM 32 / JCM 2506 / NBRC 15308 / NCIMB 9376 / NCTC 10342 / NRRL B-14308 / VKM B-512</strain>
    </source>
</reference>
<organism evidence="1 2">
    <name type="scientific">Priestia megaterium (strain ATCC 14581 / DSM 32 / CCUG 1817 / JCM 2506 / NBRC 15308 / NCIMB 9376 / NCTC 10342 / NRRL B-14308 / VKM B-512 / Ford 19)</name>
    <name type="common">Bacillus megaterium</name>
    <dbReference type="NCBI Taxonomy" id="1348623"/>
    <lineage>
        <taxon>Bacteria</taxon>
        <taxon>Bacillati</taxon>
        <taxon>Bacillota</taxon>
        <taxon>Bacilli</taxon>
        <taxon>Bacillales</taxon>
        <taxon>Bacillaceae</taxon>
        <taxon>Priestia</taxon>
    </lineage>
</organism>
<dbReference type="EMBL" id="CP009920">
    <property type="protein sequence ID" value="AJI21337.1"/>
    <property type="molecule type" value="Genomic_DNA"/>
</dbReference>
<protein>
    <submittedName>
        <fullName evidence="1">Uncharacterized protein</fullName>
    </submittedName>
</protein>
<evidence type="ECO:0000313" key="1">
    <source>
        <dbReference type="EMBL" id="AJI21337.1"/>
    </source>
</evidence>
<evidence type="ECO:0000313" key="2">
    <source>
        <dbReference type="Proteomes" id="UP000031829"/>
    </source>
</evidence>
<dbReference type="RefSeq" id="WP_034652803.1">
    <property type="nucleotide sequence ID" value="NZ_BCVB01000005.1"/>
</dbReference>
<proteinExistence type="predicted"/>
<dbReference type="GeneID" id="93642252"/>
<dbReference type="AlphaFoldDB" id="A0A0B6AJV7"/>